<sequence>MVVRRKIPTSAVVSSMFPFRETRTQKRAAVGRGGWRPADDRRRKLIKSELALDTEDLFQDLRQLQETWLAAGES</sequence>
<dbReference type="GO" id="GO:0005634">
    <property type="term" value="C:nucleus"/>
    <property type="evidence" value="ECO:0007669"/>
    <property type="project" value="InterPro"/>
</dbReference>
<proteinExistence type="predicted"/>
<dbReference type="Proteomes" id="UP000007303">
    <property type="component" value="Unassembled WGS sequence"/>
</dbReference>
<dbReference type="Pfam" id="PF04621">
    <property type="entry name" value="ETS_PEA3_N"/>
    <property type="match status" value="1"/>
</dbReference>
<dbReference type="AlphaFoldDB" id="H3C913"/>
<evidence type="ECO:0000313" key="3">
    <source>
        <dbReference type="Ensembl" id="ENSTNIP00000004735.1"/>
    </source>
</evidence>
<protein>
    <recommendedName>
        <fullName evidence="2">PEA3-type ETS-domain transcription factor N-terminal domain-containing protein</fullName>
    </recommendedName>
</protein>
<dbReference type="GO" id="GO:0003700">
    <property type="term" value="F:DNA-binding transcription factor activity"/>
    <property type="evidence" value="ECO:0007669"/>
    <property type="project" value="InterPro"/>
</dbReference>
<reference evidence="3" key="2">
    <citation type="submission" date="2025-08" db="UniProtKB">
        <authorList>
            <consortium name="Ensembl"/>
        </authorList>
    </citation>
    <scope>IDENTIFICATION</scope>
</reference>
<dbReference type="InterPro" id="IPR006715">
    <property type="entry name" value="ETS_PEA3_N"/>
</dbReference>
<dbReference type="STRING" id="99883.ENSTNIP00000004735"/>
<reference evidence="4" key="1">
    <citation type="journal article" date="2004" name="Nature">
        <title>Genome duplication in the teleost fish Tetraodon nigroviridis reveals the early vertebrate proto-karyotype.</title>
        <authorList>
            <person name="Jaillon O."/>
            <person name="Aury J.-M."/>
            <person name="Brunet F."/>
            <person name="Petit J.-L."/>
            <person name="Stange-Thomann N."/>
            <person name="Mauceli E."/>
            <person name="Bouneau L."/>
            <person name="Fischer C."/>
            <person name="Ozouf-Costaz C."/>
            <person name="Bernot A."/>
            <person name="Nicaud S."/>
            <person name="Jaffe D."/>
            <person name="Fisher S."/>
            <person name="Lutfalla G."/>
            <person name="Dossat C."/>
            <person name="Segurens B."/>
            <person name="Dasilva C."/>
            <person name="Salanoubat M."/>
            <person name="Levy M."/>
            <person name="Boudet N."/>
            <person name="Castellano S."/>
            <person name="Anthouard V."/>
            <person name="Jubin C."/>
            <person name="Castelli V."/>
            <person name="Katinka M."/>
            <person name="Vacherie B."/>
            <person name="Biemont C."/>
            <person name="Skalli Z."/>
            <person name="Cattolico L."/>
            <person name="Poulain J."/>
            <person name="De Berardinis V."/>
            <person name="Cruaud C."/>
            <person name="Duprat S."/>
            <person name="Brottier P."/>
            <person name="Coutanceau J.-P."/>
            <person name="Gouzy J."/>
            <person name="Parra G."/>
            <person name="Lardier G."/>
            <person name="Chapple C."/>
            <person name="McKernan K.J."/>
            <person name="McEwan P."/>
            <person name="Bosak S."/>
            <person name="Kellis M."/>
            <person name="Volff J.-N."/>
            <person name="Guigo R."/>
            <person name="Zody M.C."/>
            <person name="Mesirov J."/>
            <person name="Lindblad-Toh K."/>
            <person name="Birren B."/>
            <person name="Nusbaum C."/>
            <person name="Kahn D."/>
            <person name="Robinson-Rechavi M."/>
            <person name="Laudet V."/>
            <person name="Schachter V."/>
            <person name="Quetier F."/>
            <person name="Saurin W."/>
            <person name="Scarpelli C."/>
            <person name="Wincker P."/>
            <person name="Lander E.S."/>
            <person name="Weissenbach J."/>
            <person name="Roest Crollius H."/>
        </authorList>
    </citation>
    <scope>NUCLEOTIDE SEQUENCE [LARGE SCALE GENOMIC DNA]</scope>
</reference>
<keyword evidence="1" id="KW-0539">Nucleus</keyword>
<organism evidence="3 4">
    <name type="scientific">Tetraodon nigroviridis</name>
    <name type="common">Spotted green pufferfish</name>
    <name type="synonym">Chelonodon nigroviridis</name>
    <dbReference type="NCBI Taxonomy" id="99883"/>
    <lineage>
        <taxon>Eukaryota</taxon>
        <taxon>Metazoa</taxon>
        <taxon>Chordata</taxon>
        <taxon>Craniata</taxon>
        <taxon>Vertebrata</taxon>
        <taxon>Euteleostomi</taxon>
        <taxon>Actinopterygii</taxon>
        <taxon>Neopterygii</taxon>
        <taxon>Teleostei</taxon>
        <taxon>Neoteleostei</taxon>
        <taxon>Acanthomorphata</taxon>
        <taxon>Eupercaria</taxon>
        <taxon>Tetraodontiformes</taxon>
        <taxon>Tetradontoidea</taxon>
        <taxon>Tetraodontidae</taxon>
        <taxon>Tetraodon</taxon>
    </lineage>
</organism>
<dbReference type="HOGENOM" id="CLU_2687206_0_0_1"/>
<evidence type="ECO:0000259" key="2">
    <source>
        <dbReference type="Pfam" id="PF04621"/>
    </source>
</evidence>
<evidence type="ECO:0000256" key="1">
    <source>
        <dbReference type="ARBA" id="ARBA00023242"/>
    </source>
</evidence>
<dbReference type="InParanoid" id="H3C913"/>
<accession>H3C913</accession>
<evidence type="ECO:0000313" key="4">
    <source>
        <dbReference type="Proteomes" id="UP000007303"/>
    </source>
</evidence>
<keyword evidence="4" id="KW-1185">Reference proteome</keyword>
<feature type="domain" description="PEA3-type ETS-domain transcription factor N-terminal" evidence="2">
    <location>
        <begin position="29"/>
        <end position="71"/>
    </location>
</feature>
<dbReference type="Ensembl" id="ENSTNIT00000004880.1">
    <property type="protein sequence ID" value="ENSTNIP00000004735.1"/>
    <property type="gene ID" value="ENSTNIG00000002270.1"/>
</dbReference>
<reference evidence="3" key="3">
    <citation type="submission" date="2025-09" db="UniProtKB">
        <authorList>
            <consortium name="Ensembl"/>
        </authorList>
    </citation>
    <scope>IDENTIFICATION</scope>
</reference>
<name>H3C913_TETNG</name>